<dbReference type="Pfam" id="PF13174">
    <property type="entry name" value="TPR_6"/>
    <property type="match status" value="3"/>
</dbReference>
<feature type="compositionally biased region" description="Low complexity" evidence="3">
    <location>
        <begin position="185"/>
        <end position="215"/>
    </location>
</feature>
<dbReference type="InterPro" id="IPR011990">
    <property type="entry name" value="TPR-like_helical_dom_sf"/>
</dbReference>
<evidence type="ECO:0000256" key="1">
    <source>
        <dbReference type="ARBA" id="ARBA00007734"/>
    </source>
</evidence>
<feature type="region of interest" description="Disordered" evidence="3">
    <location>
        <begin position="166"/>
        <end position="215"/>
    </location>
</feature>
<reference evidence="5" key="1">
    <citation type="submission" date="2021-02" db="EMBL/GenBank/DDBJ databases">
        <title>Genome-Resolved Metagenomics of a Microbial Community Performing Photosynthetic Biological Nutrient Removal.</title>
        <authorList>
            <person name="Mcdaniel E.A."/>
        </authorList>
    </citation>
    <scope>NUCLEOTIDE SEQUENCE</scope>
    <source>
        <strain evidence="5">UWPOB_OBS1</strain>
    </source>
</reference>
<evidence type="ECO:0000313" key="6">
    <source>
        <dbReference type="Proteomes" id="UP000664277"/>
    </source>
</evidence>
<dbReference type="CDD" id="cd13401">
    <property type="entry name" value="Slt70-like"/>
    <property type="match status" value="1"/>
</dbReference>
<name>A0A8J7PGU0_9BACT</name>
<dbReference type="Pfam" id="PF13181">
    <property type="entry name" value="TPR_8"/>
    <property type="match status" value="1"/>
</dbReference>
<organism evidence="5 6">
    <name type="scientific">Candidatus Obscuribacter phosphatis</name>
    <dbReference type="NCBI Taxonomy" id="1906157"/>
    <lineage>
        <taxon>Bacteria</taxon>
        <taxon>Bacillati</taxon>
        <taxon>Candidatus Melainabacteria</taxon>
        <taxon>Candidatus Obscuribacterales</taxon>
        <taxon>Candidatus Obscuribacteraceae</taxon>
        <taxon>Candidatus Obscuribacter</taxon>
    </lineage>
</organism>
<dbReference type="Gene3D" id="1.25.40.10">
    <property type="entry name" value="Tetratricopeptide repeat domain"/>
    <property type="match status" value="2"/>
</dbReference>
<dbReference type="SUPFAM" id="SSF53955">
    <property type="entry name" value="Lysozyme-like"/>
    <property type="match status" value="1"/>
</dbReference>
<dbReference type="PANTHER" id="PTHR37423">
    <property type="entry name" value="SOLUBLE LYTIC MUREIN TRANSGLYCOSYLASE-RELATED"/>
    <property type="match status" value="1"/>
</dbReference>
<evidence type="ECO:0000256" key="3">
    <source>
        <dbReference type="SAM" id="MobiDB-lite"/>
    </source>
</evidence>
<keyword evidence="2" id="KW-0802">TPR repeat</keyword>
<feature type="region of interest" description="Disordered" evidence="3">
    <location>
        <begin position="782"/>
        <end position="803"/>
    </location>
</feature>
<accession>A0A8J7PGU0</accession>
<dbReference type="SMART" id="SM00028">
    <property type="entry name" value="TPR"/>
    <property type="match status" value="4"/>
</dbReference>
<dbReference type="AlphaFoldDB" id="A0A8J7PGU0"/>
<gene>
    <name evidence="5" type="ORF">J0M35_13100</name>
</gene>
<dbReference type="Pfam" id="PF01464">
    <property type="entry name" value="SLT"/>
    <property type="match status" value="1"/>
</dbReference>
<dbReference type="Proteomes" id="UP000664277">
    <property type="component" value="Unassembled WGS sequence"/>
</dbReference>
<feature type="repeat" description="TPR" evidence="2">
    <location>
        <begin position="276"/>
        <end position="309"/>
    </location>
</feature>
<comment type="caution">
    <text evidence="5">The sequence shown here is derived from an EMBL/GenBank/DDBJ whole genome shotgun (WGS) entry which is preliminary data.</text>
</comment>
<dbReference type="GO" id="GO:0008933">
    <property type="term" value="F:peptidoglycan lytic transglycosylase activity"/>
    <property type="evidence" value="ECO:0007669"/>
    <property type="project" value="InterPro"/>
</dbReference>
<sequence length="803" mass="88137">MSAPSLDRLRTLASQNFPGFTSTERKFAAYALACQLQKSQSKENARKALEIFTELANESQLKTLCLWRCASLSALLGDETQLRNVLSSIVKAHESESQDIARASYELAQSYIREQEIERALPLLNSLRQRFANSEYAKGALYYLGQIDLNRAIQVVSMATAAPTSNAAGGAASSATGDRQLHPDSAVVSGNGASANGSSINGSSSSGSAASGSAASGSAASANNGRISVTDQEALTSALAAFREYIKSTPTGRFAGEIAEKLLNLNQNCAAVTLTSSDFENIGMVYYRKGEYSKALKYLDKAGSNERLFQKAQCLAKTGQAEAALEMLYRAIERDPASTNYDEITDAITGPMSRQKTLEVWKKIITLKPKHLDHALWNVAVRSQDEDAIKILERLLAEYPTSEHAPESLWWIFWHQTKSLFPDKLTASKVKAISLAKLAESGLLRYPKHRSAARFSFWAGRIYERLGQAQQARLAYETAAQKYPTNYYGGRARHRLEALAKQVPGKPLQDRAWSTSSARRGPETWNWPGPGALFDYDRVANQIGAVPVLLSLVGQTEEALEIANDRLNKAGETLSNKDQITGFKTHLYLKLKQEIEAIRTAGRDLGEIPSKSPRWQMLYPWAYAKQIADAAKAYGVDPYLVHALIREESRYYARALSRSKAIGLMQLLPSTARGVAKTLGIPVASDEDVFIPDNNIKLGTKYLSSVLSRKNNHAMLAVASYNGGPNAVTKWLNQHLAAGGTDLDVFVENIPYRETRDYVRKVFGSYWTYELMYPPKLAATSETVNGTGDPGDANKNDAADYSN</sequence>
<protein>
    <submittedName>
        <fullName evidence="5">Transglycosylase SLT domain-containing protein</fullName>
    </submittedName>
</protein>
<feature type="compositionally biased region" description="Low complexity" evidence="3">
    <location>
        <begin position="166"/>
        <end position="177"/>
    </location>
</feature>
<dbReference type="GO" id="GO:0016020">
    <property type="term" value="C:membrane"/>
    <property type="evidence" value="ECO:0007669"/>
    <property type="project" value="InterPro"/>
</dbReference>
<dbReference type="InterPro" id="IPR019734">
    <property type="entry name" value="TPR_rpt"/>
</dbReference>
<evidence type="ECO:0000313" key="5">
    <source>
        <dbReference type="EMBL" id="MBN8661298.1"/>
    </source>
</evidence>
<feature type="domain" description="Transglycosylase SLT" evidence="4">
    <location>
        <begin position="627"/>
        <end position="735"/>
    </location>
</feature>
<comment type="similarity">
    <text evidence="1">Belongs to the transglycosylase Slt family.</text>
</comment>
<evidence type="ECO:0000256" key="2">
    <source>
        <dbReference type="PROSITE-ProRule" id="PRU00339"/>
    </source>
</evidence>
<dbReference type="Gene3D" id="1.10.530.10">
    <property type="match status" value="1"/>
</dbReference>
<dbReference type="EMBL" id="JAFLCK010000018">
    <property type="protein sequence ID" value="MBN8661298.1"/>
    <property type="molecule type" value="Genomic_DNA"/>
</dbReference>
<proteinExistence type="inferred from homology"/>
<dbReference type="PROSITE" id="PS00922">
    <property type="entry name" value="TRANSGLYCOSYLASE"/>
    <property type="match status" value="1"/>
</dbReference>
<dbReference type="SUPFAM" id="SSF48452">
    <property type="entry name" value="TPR-like"/>
    <property type="match status" value="2"/>
</dbReference>
<feature type="compositionally biased region" description="Basic and acidic residues" evidence="3">
    <location>
        <begin position="792"/>
        <end position="803"/>
    </location>
</feature>
<dbReference type="GO" id="GO:0000270">
    <property type="term" value="P:peptidoglycan metabolic process"/>
    <property type="evidence" value="ECO:0007669"/>
    <property type="project" value="InterPro"/>
</dbReference>
<dbReference type="PANTHER" id="PTHR37423:SF2">
    <property type="entry name" value="MEMBRANE-BOUND LYTIC MUREIN TRANSGLYCOSYLASE C"/>
    <property type="match status" value="1"/>
</dbReference>
<dbReference type="InterPro" id="IPR023346">
    <property type="entry name" value="Lysozyme-like_dom_sf"/>
</dbReference>
<dbReference type="PROSITE" id="PS50005">
    <property type="entry name" value="TPR"/>
    <property type="match status" value="1"/>
</dbReference>
<dbReference type="InterPro" id="IPR008258">
    <property type="entry name" value="Transglycosylase_SLT_dom_1"/>
</dbReference>
<evidence type="ECO:0000259" key="4">
    <source>
        <dbReference type="Pfam" id="PF01464"/>
    </source>
</evidence>
<dbReference type="InterPro" id="IPR000189">
    <property type="entry name" value="Transglyc_AS"/>
</dbReference>